<evidence type="ECO:0000313" key="1">
    <source>
        <dbReference type="EMBL" id="PPK67462.1"/>
    </source>
</evidence>
<keyword evidence="2" id="KW-1185">Reference proteome</keyword>
<dbReference type="InterPro" id="IPR011043">
    <property type="entry name" value="Gal_Oxase/kelch_b-propeller"/>
</dbReference>
<accession>A0A2S6GQB8</accession>
<dbReference type="EMBL" id="PTIX01000007">
    <property type="protein sequence ID" value="PPK67462.1"/>
    <property type="molecule type" value="Genomic_DNA"/>
</dbReference>
<evidence type="ECO:0000313" key="2">
    <source>
        <dbReference type="Proteomes" id="UP000239203"/>
    </source>
</evidence>
<dbReference type="OrthoDB" id="3679112at2"/>
<dbReference type="AlphaFoldDB" id="A0A2S6GQB8"/>
<dbReference type="RefSeq" id="WP_104479578.1">
    <property type="nucleotide sequence ID" value="NZ_CP154825.1"/>
</dbReference>
<name>A0A2S6GQB8_9PSEU</name>
<reference evidence="1 2" key="1">
    <citation type="submission" date="2018-02" db="EMBL/GenBank/DDBJ databases">
        <title>Genomic Encyclopedia of Archaeal and Bacterial Type Strains, Phase II (KMG-II): from individual species to whole genera.</title>
        <authorList>
            <person name="Goeker M."/>
        </authorList>
    </citation>
    <scope>NUCLEOTIDE SEQUENCE [LARGE SCALE GENOMIC DNA]</scope>
    <source>
        <strain evidence="1 2">YU 961-1</strain>
    </source>
</reference>
<dbReference type="Proteomes" id="UP000239203">
    <property type="component" value="Unassembled WGS sequence"/>
</dbReference>
<comment type="caution">
    <text evidence="1">The sequence shown here is derived from an EMBL/GenBank/DDBJ whole genome shotgun (WGS) entry which is preliminary data.</text>
</comment>
<protein>
    <submittedName>
        <fullName evidence="1">Uncharacterized protein</fullName>
    </submittedName>
</protein>
<organism evidence="1 2">
    <name type="scientific">Actinokineospora auranticolor</name>
    <dbReference type="NCBI Taxonomy" id="155976"/>
    <lineage>
        <taxon>Bacteria</taxon>
        <taxon>Bacillati</taxon>
        <taxon>Actinomycetota</taxon>
        <taxon>Actinomycetes</taxon>
        <taxon>Pseudonocardiales</taxon>
        <taxon>Pseudonocardiaceae</taxon>
        <taxon>Actinokineospora</taxon>
    </lineage>
</organism>
<gene>
    <name evidence="1" type="ORF">CLV40_107126</name>
</gene>
<sequence>MGGTGATSEIDELAGYLRALTADVPVRDLVSRYDTTRALWTQYRAGTRIVPWHLLERVVVDRTPDRMYRMIALSQARQLYDRAEASAVRAESVRSETPKRQPEAHPRRWGVAAVGLTLIACAMAVSASAPSEGVENAPTGLFAMSADRRAVLWWDEGNGSWVTVGGPKESLLAGGAGVFATEPSSGRILRYGGHPGDWVVVGERASDLAVSDVYLYRLSPERDMVWQWAPTTAAWTIIGGPAAKLYAGGAGLYSVDEEGRLSRYEGTPGAWTVLGPPGDPDDSYAVGRERVYRRSGDGMVWEWAEESWRWIGGPAKTIHAGGAGLFALNMQDSAVYHYDGAPDAWTRIGDPAAELAVADDRVYRLSANRRVVSCWRNSPPAWTVLRGATPRFGATAPR</sequence>
<proteinExistence type="predicted"/>
<dbReference type="SUPFAM" id="SSF50965">
    <property type="entry name" value="Galactose oxidase, central domain"/>
    <property type="match status" value="1"/>
</dbReference>